<protein>
    <submittedName>
        <fullName evidence="10">Macrolide export ATP-binding/permease protein MacB</fullName>
        <ecNumber evidence="10">3.6.3.-</ecNumber>
    </submittedName>
</protein>
<feature type="transmembrane region" description="Helical" evidence="7">
    <location>
        <begin position="261"/>
        <end position="286"/>
    </location>
</feature>
<evidence type="ECO:0000256" key="4">
    <source>
        <dbReference type="ARBA" id="ARBA00022989"/>
    </source>
</evidence>
<dbReference type="PANTHER" id="PTHR30572">
    <property type="entry name" value="MEMBRANE COMPONENT OF TRANSPORTER-RELATED"/>
    <property type="match status" value="1"/>
</dbReference>
<dbReference type="GO" id="GO:0005886">
    <property type="term" value="C:plasma membrane"/>
    <property type="evidence" value="ECO:0007669"/>
    <property type="project" value="UniProtKB-SubCell"/>
</dbReference>
<keyword evidence="10" id="KW-0067">ATP-binding</keyword>
<keyword evidence="10" id="KW-0547">Nucleotide-binding</keyword>
<dbReference type="InterPro" id="IPR050250">
    <property type="entry name" value="Macrolide_Exporter_MacB"/>
</dbReference>
<dbReference type="OrthoDB" id="11469at2157"/>
<dbReference type="PANTHER" id="PTHR30572:SF4">
    <property type="entry name" value="ABC TRANSPORTER PERMEASE YTRF"/>
    <property type="match status" value="1"/>
</dbReference>
<dbReference type="Pfam" id="PF02687">
    <property type="entry name" value="FtsX"/>
    <property type="match status" value="1"/>
</dbReference>
<comment type="similarity">
    <text evidence="6">Belongs to the ABC-4 integral membrane protein family.</text>
</comment>
<evidence type="ECO:0000256" key="1">
    <source>
        <dbReference type="ARBA" id="ARBA00004651"/>
    </source>
</evidence>
<evidence type="ECO:0000313" key="10">
    <source>
        <dbReference type="EMBL" id="SCL75571.1"/>
    </source>
</evidence>
<feature type="domain" description="MacB-like periplasmic core" evidence="9">
    <location>
        <begin position="17"/>
        <end position="231"/>
    </location>
</feature>
<keyword evidence="4 7" id="KW-1133">Transmembrane helix</keyword>
<dbReference type="GO" id="GO:0022857">
    <property type="term" value="F:transmembrane transporter activity"/>
    <property type="evidence" value="ECO:0007669"/>
    <property type="project" value="TreeGrafter"/>
</dbReference>
<reference evidence="10 11" key="1">
    <citation type="submission" date="2016-08" db="EMBL/GenBank/DDBJ databases">
        <authorList>
            <person name="Seilhamer J.J."/>
        </authorList>
    </citation>
    <scope>NUCLEOTIDE SEQUENCE [LARGE SCALE GENOMIC DNA]</scope>
    <source>
        <strain evidence="10">L21-II-0</strain>
    </source>
</reference>
<evidence type="ECO:0000256" key="5">
    <source>
        <dbReference type="ARBA" id="ARBA00023136"/>
    </source>
</evidence>
<dbReference type="GO" id="GO:0016787">
    <property type="term" value="F:hydrolase activity"/>
    <property type="evidence" value="ECO:0007669"/>
    <property type="project" value="UniProtKB-KW"/>
</dbReference>
<evidence type="ECO:0000256" key="3">
    <source>
        <dbReference type="ARBA" id="ARBA00022692"/>
    </source>
</evidence>
<feature type="domain" description="ABC3 transporter permease C-terminal" evidence="8">
    <location>
        <begin position="266"/>
        <end position="391"/>
    </location>
</feature>
<evidence type="ECO:0000256" key="2">
    <source>
        <dbReference type="ARBA" id="ARBA00022475"/>
    </source>
</evidence>
<dbReference type="EMBL" id="FMID01000035">
    <property type="protein sequence ID" value="SCL75571.1"/>
    <property type="molecule type" value="Genomic_DNA"/>
</dbReference>
<evidence type="ECO:0000256" key="7">
    <source>
        <dbReference type="SAM" id="Phobius"/>
    </source>
</evidence>
<dbReference type="GO" id="GO:0005524">
    <property type="term" value="F:ATP binding"/>
    <property type="evidence" value="ECO:0007669"/>
    <property type="project" value="UniProtKB-KW"/>
</dbReference>
<name>A0A1M4MKW0_9EURY</name>
<keyword evidence="5 7" id="KW-0472">Membrane</keyword>
<evidence type="ECO:0000256" key="6">
    <source>
        <dbReference type="ARBA" id="ARBA00038076"/>
    </source>
</evidence>
<dbReference type="Proteomes" id="UP000184671">
    <property type="component" value="Unassembled WGS sequence"/>
</dbReference>
<keyword evidence="3 7" id="KW-0812">Transmembrane</keyword>
<dbReference type="STRING" id="118126.L21_1478"/>
<feature type="transmembrane region" description="Helical" evidence="7">
    <location>
        <begin position="362"/>
        <end position="385"/>
    </location>
</feature>
<organism evidence="10 11">
    <name type="scientific">Methanoculleus chikugoensis</name>
    <dbReference type="NCBI Taxonomy" id="118126"/>
    <lineage>
        <taxon>Archaea</taxon>
        <taxon>Methanobacteriati</taxon>
        <taxon>Methanobacteriota</taxon>
        <taxon>Stenosarchaea group</taxon>
        <taxon>Methanomicrobia</taxon>
        <taxon>Methanomicrobiales</taxon>
        <taxon>Methanomicrobiaceae</taxon>
        <taxon>Methanoculleus</taxon>
    </lineage>
</organism>
<dbReference type="InterPro" id="IPR003838">
    <property type="entry name" value="ABC3_permease_C"/>
</dbReference>
<feature type="transmembrane region" description="Helical" evidence="7">
    <location>
        <begin position="18"/>
        <end position="38"/>
    </location>
</feature>
<gene>
    <name evidence="10" type="primary">macB_6</name>
    <name evidence="10" type="ORF">L21_1478</name>
</gene>
<keyword evidence="10" id="KW-0378">Hydrolase</keyword>
<dbReference type="InterPro" id="IPR025857">
    <property type="entry name" value="MacB_PCD"/>
</dbReference>
<proteinExistence type="inferred from homology"/>
<accession>A0A1M4MKW0</accession>
<dbReference type="EC" id="3.6.3.-" evidence="10"/>
<dbReference type="AlphaFoldDB" id="A0A1M4MKW0"/>
<evidence type="ECO:0000313" key="11">
    <source>
        <dbReference type="Proteomes" id="UP000184671"/>
    </source>
</evidence>
<dbReference type="RefSeq" id="WP_074369823.1">
    <property type="nucleotide sequence ID" value="NZ_FMID01000035.1"/>
</dbReference>
<comment type="subcellular location">
    <subcellularLocation>
        <location evidence="1">Cell membrane</location>
        <topology evidence="1">Multi-pass membrane protein</topology>
    </subcellularLocation>
</comment>
<feature type="transmembrane region" description="Helical" evidence="7">
    <location>
        <begin position="306"/>
        <end position="325"/>
    </location>
</feature>
<sequence>MFFSFATRNLRRHWIRSALSIIGIVIGVVAIASLGVMGNSINLLAANIITDVGDTVVVTPHTAIGGTFAGDPRTTVDAAIPAREVEEIRRAANPHRTIPVLQGADEVEFGRGESGYARIIGLEPGDIPVLLDIADGQHLRQNQAGALVGIHLAREYGISPGSRIAIGGEDVRVAGVLAERGMGFDINPDYAIVVSDGWYESHFGAKASYPMVIVRVGDPDAIDAVKDAIESRINRREDLVDVSDSREMLGQYEEIYDQITLFLLGIGGIALVVAAVNILNVMYISVTERIREIGVMRSIGALRREILRMFLYEAVILGVIGSVVGGLLSTAFGYLISVAAIEVATAGTTFGENFTVFDQSAVGFIVFGMAFGIGTSIVAGFYPAWRASHLAPVDAMRQK</sequence>
<dbReference type="Pfam" id="PF12704">
    <property type="entry name" value="MacB_PCD"/>
    <property type="match status" value="1"/>
</dbReference>
<keyword evidence="2" id="KW-1003">Cell membrane</keyword>
<evidence type="ECO:0000259" key="8">
    <source>
        <dbReference type="Pfam" id="PF02687"/>
    </source>
</evidence>
<evidence type="ECO:0000259" key="9">
    <source>
        <dbReference type="Pfam" id="PF12704"/>
    </source>
</evidence>